<sequence>MRRPLLKLQNLPNWLRTRFFSGTPDHARFNHGTMTTITAPDIVRLSASELQHLLSTEKLTSVDLVKASLAQIDRHNRKGLTLQAVISVAPDDIVLERAAMLDAERARGRVRGPFHGIPILLKDVVKTHSDLGMPTTLGNFAFLNAKANDSAVVVDKLLEKGLIIIGKTNLNELSSWKAMGSTNGWSAVGGQTTSAYVEGGVKREDGVMGHNNPCGASTGSAVGVSAGFAPIALGTEVDGSLVQPSARAGLYALKPTIGSTELKGIFAVSEDFDALGGMAKSVIDLAHLTELVLTKEEREKLPADGYLSFLKKSFAGLRVGFVDPEVWRWPENVQRQHGNSLEQLRSGYTTVMERLKSHGGTVTYPILLPAASEFMLDGQPATLTAIRHVFRENVESYFNSLSSSAVRTLPELIQFNNENSDKELPPDFPEQGRLIDTLENVIDRQTFEKAINVCRTTGRDQGVDKALSEHDLDLVALPMDSPAPRIAAAAGYPIATVPLGTLDHNGRPFGLAIIAKGGREDLLFAFMSAFEAVYPPRPVPRQLTA</sequence>
<dbReference type="EMBL" id="JAUEPN010000005">
    <property type="protein sequence ID" value="KAK3294431.1"/>
    <property type="molecule type" value="Genomic_DNA"/>
</dbReference>
<feature type="domain" description="Amidase" evidence="1">
    <location>
        <begin position="63"/>
        <end position="523"/>
    </location>
</feature>
<evidence type="ECO:0000313" key="3">
    <source>
        <dbReference type="Proteomes" id="UP001278766"/>
    </source>
</evidence>
<reference evidence="2" key="2">
    <citation type="submission" date="2023-06" db="EMBL/GenBank/DDBJ databases">
        <authorList>
            <consortium name="Lawrence Berkeley National Laboratory"/>
            <person name="Haridas S."/>
            <person name="Hensen N."/>
            <person name="Bonometti L."/>
            <person name="Westerberg I."/>
            <person name="Brannstrom I.O."/>
            <person name="Guillou S."/>
            <person name="Cros-Aarteil S."/>
            <person name="Calhoun S."/>
            <person name="Kuo A."/>
            <person name="Mondo S."/>
            <person name="Pangilinan J."/>
            <person name="Riley R."/>
            <person name="Labutti K."/>
            <person name="Andreopoulos B."/>
            <person name="Lipzen A."/>
            <person name="Chen C."/>
            <person name="Yanf M."/>
            <person name="Daum C."/>
            <person name="Ng V."/>
            <person name="Clum A."/>
            <person name="Steindorff A."/>
            <person name="Ohm R."/>
            <person name="Martin F."/>
            <person name="Silar P."/>
            <person name="Natvig D."/>
            <person name="Lalanne C."/>
            <person name="Gautier V."/>
            <person name="Ament-Velasquez S.L."/>
            <person name="Kruys A."/>
            <person name="Hutchinson M.I."/>
            <person name="Powell A.J."/>
            <person name="Barry K."/>
            <person name="Miller A.N."/>
            <person name="Grigoriev I.V."/>
            <person name="Debuchy R."/>
            <person name="Gladieux P."/>
            <person name="Thoren M.H."/>
            <person name="Johannesson H."/>
        </authorList>
    </citation>
    <scope>NUCLEOTIDE SEQUENCE</scope>
    <source>
        <strain evidence="2">CBS 168.71</strain>
    </source>
</reference>
<dbReference type="PANTHER" id="PTHR42678">
    <property type="entry name" value="AMIDASE"/>
    <property type="match status" value="1"/>
</dbReference>
<protein>
    <submittedName>
        <fullName evidence="2">Amidase signature domain-containing protein</fullName>
    </submittedName>
</protein>
<keyword evidence="3" id="KW-1185">Reference proteome</keyword>
<organism evidence="2 3">
    <name type="scientific">Chaetomium fimeti</name>
    <dbReference type="NCBI Taxonomy" id="1854472"/>
    <lineage>
        <taxon>Eukaryota</taxon>
        <taxon>Fungi</taxon>
        <taxon>Dikarya</taxon>
        <taxon>Ascomycota</taxon>
        <taxon>Pezizomycotina</taxon>
        <taxon>Sordariomycetes</taxon>
        <taxon>Sordariomycetidae</taxon>
        <taxon>Sordariales</taxon>
        <taxon>Chaetomiaceae</taxon>
        <taxon>Chaetomium</taxon>
    </lineage>
</organism>
<reference evidence="2" key="1">
    <citation type="journal article" date="2023" name="Mol. Phylogenet. Evol.">
        <title>Genome-scale phylogeny and comparative genomics of the fungal order Sordariales.</title>
        <authorList>
            <person name="Hensen N."/>
            <person name="Bonometti L."/>
            <person name="Westerberg I."/>
            <person name="Brannstrom I.O."/>
            <person name="Guillou S."/>
            <person name="Cros-Aarteil S."/>
            <person name="Calhoun S."/>
            <person name="Haridas S."/>
            <person name="Kuo A."/>
            <person name="Mondo S."/>
            <person name="Pangilinan J."/>
            <person name="Riley R."/>
            <person name="LaButti K."/>
            <person name="Andreopoulos B."/>
            <person name="Lipzen A."/>
            <person name="Chen C."/>
            <person name="Yan M."/>
            <person name="Daum C."/>
            <person name="Ng V."/>
            <person name="Clum A."/>
            <person name="Steindorff A."/>
            <person name="Ohm R.A."/>
            <person name="Martin F."/>
            <person name="Silar P."/>
            <person name="Natvig D.O."/>
            <person name="Lalanne C."/>
            <person name="Gautier V."/>
            <person name="Ament-Velasquez S.L."/>
            <person name="Kruys A."/>
            <person name="Hutchinson M.I."/>
            <person name="Powell A.J."/>
            <person name="Barry K."/>
            <person name="Miller A.N."/>
            <person name="Grigoriev I.V."/>
            <person name="Debuchy R."/>
            <person name="Gladieux P."/>
            <person name="Hiltunen Thoren M."/>
            <person name="Johannesson H."/>
        </authorList>
    </citation>
    <scope>NUCLEOTIDE SEQUENCE</scope>
    <source>
        <strain evidence="2">CBS 168.71</strain>
    </source>
</reference>
<evidence type="ECO:0000259" key="1">
    <source>
        <dbReference type="Pfam" id="PF01425"/>
    </source>
</evidence>
<dbReference type="InterPro" id="IPR023631">
    <property type="entry name" value="Amidase_dom"/>
</dbReference>
<accession>A0AAE0HDG2</accession>
<dbReference type="Proteomes" id="UP001278766">
    <property type="component" value="Unassembled WGS sequence"/>
</dbReference>
<dbReference type="SUPFAM" id="SSF75304">
    <property type="entry name" value="Amidase signature (AS) enzymes"/>
    <property type="match status" value="1"/>
</dbReference>
<comment type="caution">
    <text evidence="2">The sequence shown here is derived from an EMBL/GenBank/DDBJ whole genome shotgun (WGS) entry which is preliminary data.</text>
</comment>
<dbReference type="RefSeq" id="XP_062657945.1">
    <property type="nucleotide sequence ID" value="XM_062804088.1"/>
</dbReference>
<dbReference type="AlphaFoldDB" id="A0AAE0HDG2"/>
<dbReference type="Pfam" id="PF01425">
    <property type="entry name" value="Amidase"/>
    <property type="match status" value="1"/>
</dbReference>
<gene>
    <name evidence="2" type="ORF">B0H64DRAFT_400694</name>
</gene>
<evidence type="ECO:0000313" key="2">
    <source>
        <dbReference type="EMBL" id="KAK3294431.1"/>
    </source>
</evidence>
<dbReference type="GeneID" id="87841036"/>
<dbReference type="PANTHER" id="PTHR42678:SF34">
    <property type="entry name" value="OS04G0183300 PROTEIN"/>
    <property type="match status" value="1"/>
</dbReference>
<dbReference type="Gene3D" id="3.90.1300.10">
    <property type="entry name" value="Amidase signature (AS) domain"/>
    <property type="match status" value="1"/>
</dbReference>
<name>A0AAE0HDG2_9PEZI</name>
<proteinExistence type="predicted"/>
<dbReference type="InterPro" id="IPR036928">
    <property type="entry name" value="AS_sf"/>
</dbReference>